<keyword evidence="6" id="KW-1185">Reference proteome</keyword>
<comment type="subcellular location">
    <subcellularLocation>
        <location evidence="1">Nucleus</location>
    </subcellularLocation>
</comment>
<feature type="transmembrane region" description="Helical" evidence="4">
    <location>
        <begin position="803"/>
        <end position="825"/>
    </location>
</feature>
<name>A0A8D2QQ51_ZOSLA</name>
<protein>
    <recommendedName>
        <fullName evidence="7">MYB binding protein 1a</fullName>
    </recommendedName>
</protein>
<dbReference type="Proteomes" id="UP000694401">
    <property type="component" value="Unassembled WGS sequence"/>
</dbReference>
<evidence type="ECO:0008006" key="7">
    <source>
        <dbReference type="Google" id="ProtNLM"/>
    </source>
</evidence>
<keyword evidence="2" id="KW-0539">Nucleus</keyword>
<keyword evidence="4" id="KW-1133">Transmembrane helix</keyword>
<evidence type="ECO:0000313" key="6">
    <source>
        <dbReference type="Proteomes" id="UP000694401"/>
    </source>
</evidence>
<keyword evidence="4" id="KW-0812">Transmembrane</keyword>
<dbReference type="InterPro" id="IPR007015">
    <property type="entry name" value="DNA_pol_V/MYBBP1A"/>
</dbReference>
<evidence type="ECO:0000313" key="5">
    <source>
        <dbReference type="Ensembl" id="ENSZLMP00000009612.1"/>
    </source>
</evidence>
<dbReference type="PANTHER" id="PTHR13213">
    <property type="entry name" value="MYB-BINDING PROTEIN 1A FAMILY MEMBER"/>
    <property type="match status" value="1"/>
</dbReference>
<dbReference type="GO" id="GO:0005730">
    <property type="term" value="C:nucleolus"/>
    <property type="evidence" value="ECO:0007669"/>
    <property type="project" value="InterPro"/>
</dbReference>
<sequence length="923" mass="103993">REAREPLRGSNPAEEQGWGAGRGRGAQGSGAVAESGMCQDYLMFFNQPGHRSARSLLQDDELKYTLKRLVEGLGATREAARPGFSLALAQVLRAFEEIPLCSILEQIKEKHNLEKVKKKLVRNAAFGNFFGVMALFQSGRLVKDRKALLESIQLLQQLSNHQTHLRDLPRKTLIDITSEVQAQPEVLFDILQGDLSSAFTSPENLHLLLVGMQKFPGVLKPKKLKKLFGSPTVVNKENISRLVELLKNAAKSEKEDKKLPSVVFDLLQVALKEGAFEVFWNEVVENGLLKEKSGPVSYMCYRLLGSALPLLSMEQLQVVLKGKVMLHYGEHVVATQSPQGFKFAAEMEGYIDTFLSGCNDPERQLAVMMGFSTLTNQGKPVLFSASKVVRHLQAVALQKYICWLKDMFLRPDLDCCLDFSMINQSSGMRVLCWWELFWKMGAGHLVPLTVTWWLIFLCRLLQTLNTLPVLGDTAKTAALRGKHIHGVTADGKLWILLLTEYANKLLSSEHVKADNFIFYSLVNFSVVSYCLFLSLFVCSCAEDSEPGWVEVMVEVLLSLLAQPSLLLRRISKSVFAWICPNLTKRGLQLILDVSEALPGPCTDEEGSKDSSDEEESTDSEDEENEEVDENFRSQLMKVLQAGNAEGDKSDEELDDKAMMALDKNISALFAEQQKRIEAKKDEKERIRKEKILRRDFKAKVLDLIDVFLVKQAENPLVFGIIEPLLQLIEQCMSSDSGKQELDFLQKTANIFRNSLCRNKQYCKRVAPLQEDVHALVQRLVQKACKHNDSAVALYYFRTDENYIVGDSLLCFIGNAFVLVFFLQLLNPGCLNVKRVVVIYQQALTQFLSKRNSPLTCSMFHDLFQRFPVSAADMYYVGFCWLQRMIIILGKVGRETYLPIGLLGQSNLETAARSPFSKPFSIDV</sequence>
<evidence type="ECO:0000256" key="1">
    <source>
        <dbReference type="ARBA" id="ARBA00004123"/>
    </source>
</evidence>
<keyword evidence="4" id="KW-0472">Membrane</keyword>
<feature type="compositionally biased region" description="Acidic residues" evidence="3">
    <location>
        <begin position="611"/>
        <end position="627"/>
    </location>
</feature>
<reference evidence="5" key="1">
    <citation type="submission" date="2025-08" db="UniProtKB">
        <authorList>
            <consortium name="Ensembl"/>
        </authorList>
    </citation>
    <scope>IDENTIFICATION</scope>
</reference>
<accession>A0A8D2QQ51</accession>
<proteinExistence type="predicted"/>
<dbReference type="GO" id="GO:0043565">
    <property type="term" value="F:sequence-specific DNA binding"/>
    <property type="evidence" value="ECO:0007669"/>
    <property type="project" value="TreeGrafter"/>
</dbReference>
<dbReference type="Ensembl" id="ENSZLMT00000009878.1">
    <property type="protein sequence ID" value="ENSZLMP00000009612.1"/>
    <property type="gene ID" value="ENSZLMG00000006740.1"/>
</dbReference>
<dbReference type="GO" id="GO:0003723">
    <property type="term" value="F:RNA binding"/>
    <property type="evidence" value="ECO:0007669"/>
    <property type="project" value="TreeGrafter"/>
</dbReference>
<evidence type="ECO:0000256" key="3">
    <source>
        <dbReference type="SAM" id="MobiDB-lite"/>
    </source>
</evidence>
<reference evidence="5" key="2">
    <citation type="submission" date="2025-09" db="UniProtKB">
        <authorList>
            <consortium name="Ensembl"/>
        </authorList>
    </citation>
    <scope>IDENTIFICATION</scope>
</reference>
<dbReference type="Pfam" id="PF04931">
    <property type="entry name" value="DNA_pol_phi"/>
    <property type="match status" value="3"/>
</dbReference>
<evidence type="ECO:0000256" key="4">
    <source>
        <dbReference type="SAM" id="Phobius"/>
    </source>
</evidence>
<feature type="region of interest" description="Disordered" evidence="3">
    <location>
        <begin position="1"/>
        <end position="31"/>
    </location>
</feature>
<evidence type="ECO:0000256" key="2">
    <source>
        <dbReference type="ARBA" id="ARBA00023242"/>
    </source>
</evidence>
<dbReference type="GO" id="GO:0003714">
    <property type="term" value="F:transcription corepressor activity"/>
    <property type="evidence" value="ECO:0007669"/>
    <property type="project" value="TreeGrafter"/>
</dbReference>
<feature type="compositionally biased region" description="Gly residues" evidence="3">
    <location>
        <begin position="18"/>
        <end position="28"/>
    </location>
</feature>
<dbReference type="PANTHER" id="PTHR13213:SF2">
    <property type="entry name" value="MYB-BINDING PROTEIN 1A"/>
    <property type="match status" value="1"/>
</dbReference>
<organism evidence="5 6">
    <name type="scientific">Zosterops lateralis melanops</name>
    <dbReference type="NCBI Taxonomy" id="1220523"/>
    <lineage>
        <taxon>Eukaryota</taxon>
        <taxon>Metazoa</taxon>
        <taxon>Chordata</taxon>
        <taxon>Craniata</taxon>
        <taxon>Vertebrata</taxon>
        <taxon>Euteleostomi</taxon>
        <taxon>Archelosauria</taxon>
        <taxon>Archosauria</taxon>
        <taxon>Dinosauria</taxon>
        <taxon>Saurischia</taxon>
        <taxon>Theropoda</taxon>
        <taxon>Coelurosauria</taxon>
        <taxon>Aves</taxon>
        <taxon>Neognathae</taxon>
        <taxon>Neoaves</taxon>
        <taxon>Telluraves</taxon>
        <taxon>Australaves</taxon>
        <taxon>Passeriformes</taxon>
        <taxon>Sylvioidea</taxon>
        <taxon>Zosteropidae</taxon>
        <taxon>Zosterops</taxon>
    </lineage>
</organism>
<feature type="region of interest" description="Disordered" evidence="3">
    <location>
        <begin position="598"/>
        <end position="627"/>
    </location>
</feature>
<dbReference type="AlphaFoldDB" id="A0A8D2QQ51"/>